<feature type="compositionally biased region" description="Low complexity" evidence="10">
    <location>
        <begin position="155"/>
        <end position="169"/>
    </location>
</feature>
<dbReference type="RefSeq" id="XP_027603292.1">
    <property type="nucleotide sequence ID" value="XM_027747491.2"/>
</dbReference>
<feature type="region of interest" description="Disordered" evidence="10">
    <location>
        <begin position="1"/>
        <end position="28"/>
    </location>
</feature>
<dbReference type="Gene3D" id="3.30.40.10">
    <property type="entry name" value="Zinc/RING finger domain, C3HC4 (zinc finger)"/>
    <property type="match status" value="1"/>
</dbReference>
<protein>
    <recommendedName>
        <fullName evidence="2">RING-type E3 ubiquitin transferase</fullName>
        <ecNumber evidence="2">2.3.2.27</ecNumber>
    </recommendedName>
</protein>
<dbReference type="SUPFAM" id="SSF57850">
    <property type="entry name" value="RING/U-box"/>
    <property type="match status" value="1"/>
</dbReference>
<evidence type="ECO:0000256" key="9">
    <source>
        <dbReference type="PROSITE-ProRule" id="PRU00175"/>
    </source>
</evidence>
<evidence type="ECO:0000313" key="12">
    <source>
        <dbReference type="Proteomes" id="UP000504627"/>
    </source>
</evidence>
<keyword evidence="3" id="KW-0808">Transferase</keyword>
<dbReference type="RefSeq" id="XP_039235221.1">
    <property type="nucleotide sequence ID" value="XM_039379287.1"/>
</dbReference>
<evidence type="ECO:0000256" key="6">
    <source>
        <dbReference type="ARBA" id="ARBA00022833"/>
    </source>
</evidence>
<dbReference type="GO" id="GO:0006513">
    <property type="term" value="P:protein monoubiquitination"/>
    <property type="evidence" value="ECO:0007669"/>
    <property type="project" value="TreeGrafter"/>
</dbReference>
<evidence type="ECO:0000256" key="3">
    <source>
        <dbReference type="ARBA" id="ARBA00022679"/>
    </source>
</evidence>
<evidence type="ECO:0000256" key="10">
    <source>
        <dbReference type="SAM" id="MobiDB-lite"/>
    </source>
</evidence>
<keyword evidence="5 9" id="KW-0863">Zinc-finger</keyword>
<evidence type="ECO:0000313" key="14">
    <source>
        <dbReference type="RefSeq" id="XP_039235221.1"/>
    </source>
</evidence>
<dbReference type="PROSITE" id="PS50089">
    <property type="entry name" value="ZF_RING_2"/>
    <property type="match status" value="1"/>
</dbReference>
<dbReference type="GO" id="GO:0000209">
    <property type="term" value="P:protein polyubiquitination"/>
    <property type="evidence" value="ECO:0007669"/>
    <property type="project" value="TreeGrafter"/>
</dbReference>
<dbReference type="InterPro" id="IPR017907">
    <property type="entry name" value="Znf_RING_CS"/>
</dbReference>
<dbReference type="GeneID" id="114001911"/>
<evidence type="ECO:0000313" key="13">
    <source>
        <dbReference type="RefSeq" id="XP_027603292.1"/>
    </source>
</evidence>
<gene>
    <name evidence="13 14" type="primary">LOC114001911</name>
</gene>
<proteinExistence type="predicted"/>
<reference evidence="13 14" key="1">
    <citation type="submission" date="2025-04" db="UniProtKB">
        <authorList>
            <consortium name="RefSeq"/>
        </authorList>
    </citation>
    <scope>IDENTIFICATION</scope>
    <source>
        <tissue evidence="13 14">Muscle</tissue>
    </source>
</reference>
<keyword evidence="4" id="KW-0479">Metal-binding</keyword>
<name>A0A6J2ITZ6_9PASS</name>
<dbReference type="Pfam" id="PF00097">
    <property type="entry name" value="zf-C3HC4"/>
    <property type="match status" value="1"/>
</dbReference>
<evidence type="ECO:0000256" key="4">
    <source>
        <dbReference type="ARBA" id="ARBA00022723"/>
    </source>
</evidence>
<accession>A0A6J2ITZ6</accession>
<dbReference type="PANTHER" id="PTHR46077:SF1">
    <property type="entry name" value="TOP1 BINDING ARGININE_SERINE RICH PROTEIN, E3 UBIQUITIN LIGASE"/>
    <property type="match status" value="1"/>
</dbReference>
<dbReference type="InterPro" id="IPR001841">
    <property type="entry name" value="Znf_RING"/>
</dbReference>
<comment type="catalytic activity">
    <reaction evidence="1">
        <text>S-ubiquitinyl-[E2 ubiquitin-conjugating enzyme]-L-cysteine + [acceptor protein]-L-lysine = [E2 ubiquitin-conjugating enzyme]-L-cysteine + N(6)-ubiquitinyl-[acceptor protein]-L-lysine.</text>
        <dbReference type="EC" id="2.3.2.27"/>
    </reaction>
</comment>
<evidence type="ECO:0000256" key="8">
    <source>
        <dbReference type="ARBA" id="ARBA00023163"/>
    </source>
</evidence>
<keyword evidence="8" id="KW-0804">Transcription</keyword>
<keyword evidence="7" id="KW-0805">Transcription regulation</keyword>
<dbReference type="EC" id="2.3.2.27" evidence="2"/>
<evidence type="ECO:0000256" key="5">
    <source>
        <dbReference type="ARBA" id="ARBA00022771"/>
    </source>
</evidence>
<dbReference type="GO" id="GO:0061630">
    <property type="term" value="F:ubiquitin protein ligase activity"/>
    <property type="evidence" value="ECO:0007669"/>
    <property type="project" value="UniProtKB-EC"/>
</dbReference>
<dbReference type="InterPro" id="IPR013083">
    <property type="entry name" value="Znf_RING/FYVE/PHD"/>
</dbReference>
<sequence>MASGAKEDMGESSCAESGGSLSQPPQAGPLEAAEDSWCPICLEYMKEPAYVTYCMHKFCFQCIWQWAMARDDCPVCRQPMEKLLYSVRGDRDYEEYKVSLLALAREMIAYEWGFQALTAETLQPVWVAHDQQPLAGRRGLLGTESAQRQDAALGPSNAPSQQAPTSSASYETAPPRAGECPAGPAAPLDPHNGTE</sequence>
<evidence type="ECO:0000259" key="11">
    <source>
        <dbReference type="PROSITE" id="PS50089"/>
    </source>
</evidence>
<dbReference type="PROSITE" id="PS00518">
    <property type="entry name" value="ZF_RING_1"/>
    <property type="match status" value="1"/>
</dbReference>
<dbReference type="SMART" id="SM00184">
    <property type="entry name" value="RING"/>
    <property type="match status" value="1"/>
</dbReference>
<evidence type="ECO:0000256" key="2">
    <source>
        <dbReference type="ARBA" id="ARBA00012483"/>
    </source>
</evidence>
<dbReference type="Proteomes" id="UP000504627">
    <property type="component" value="Unplaced"/>
</dbReference>
<evidence type="ECO:0000256" key="1">
    <source>
        <dbReference type="ARBA" id="ARBA00000900"/>
    </source>
</evidence>
<evidence type="ECO:0000256" key="7">
    <source>
        <dbReference type="ARBA" id="ARBA00023015"/>
    </source>
</evidence>
<keyword evidence="6" id="KW-0862">Zinc</keyword>
<dbReference type="GO" id="GO:0008270">
    <property type="term" value="F:zinc ion binding"/>
    <property type="evidence" value="ECO:0007669"/>
    <property type="project" value="UniProtKB-KW"/>
</dbReference>
<dbReference type="InterPro" id="IPR018957">
    <property type="entry name" value="Znf_C3HC4_RING-type"/>
</dbReference>
<organism evidence="12 13">
    <name type="scientific">Pipra filicauda</name>
    <name type="common">Wire-tailed manakin</name>
    <dbReference type="NCBI Taxonomy" id="649802"/>
    <lineage>
        <taxon>Eukaryota</taxon>
        <taxon>Metazoa</taxon>
        <taxon>Chordata</taxon>
        <taxon>Craniata</taxon>
        <taxon>Vertebrata</taxon>
        <taxon>Euteleostomi</taxon>
        <taxon>Archelosauria</taxon>
        <taxon>Archosauria</taxon>
        <taxon>Dinosauria</taxon>
        <taxon>Saurischia</taxon>
        <taxon>Theropoda</taxon>
        <taxon>Coelurosauria</taxon>
        <taxon>Aves</taxon>
        <taxon>Neognathae</taxon>
        <taxon>Neoaves</taxon>
        <taxon>Telluraves</taxon>
        <taxon>Australaves</taxon>
        <taxon>Passeriformes</taxon>
        <taxon>Pipridae</taxon>
        <taxon>Pipra</taxon>
    </lineage>
</organism>
<feature type="domain" description="RING-type" evidence="11">
    <location>
        <begin position="38"/>
        <end position="77"/>
    </location>
</feature>
<dbReference type="PANTHER" id="PTHR46077">
    <property type="entry name" value="E3 UBIQUITIN-PROTEIN LIGASE TOPORS"/>
    <property type="match status" value="1"/>
</dbReference>
<dbReference type="AlphaFoldDB" id="A0A6J2ITZ6"/>
<feature type="region of interest" description="Disordered" evidence="10">
    <location>
        <begin position="145"/>
        <end position="195"/>
    </location>
</feature>
<keyword evidence="12" id="KW-1185">Reference proteome</keyword>